<dbReference type="AlphaFoldDB" id="A0A385Q1A6"/>
<dbReference type="OrthoDB" id="9255658at2"/>
<organism evidence="1 2">
    <name type="scientific">Lachnoanaerobaculum umeaense</name>
    <dbReference type="NCBI Taxonomy" id="617123"/>
    <lineage>
        <taxon>Bacteria</taxon>
        <taxon>Bacillati</taxon>
        <taxon>Bacillota</taxon>
        <taxon>Clostridia</taxon>
        <taxon>Lachnospirales</taxon>
        <taxon>Lachnospiraceae</taxon>
        <taxon>Lachnoanaerobaculum</taxon>
    </lineage>
</organism>
<reference evidence="1 2" key="1">
    <citation type="submission" date="2018-09" db="EMBL/GenBank/DDBJ databases">
        <title>Genome sequencing of Lachnoanaerobaculum umeaense DSM 23576.</title>
        <authorList>
            <person name="Kook J.-K."/>
            <person name="Park S.-N."/>
            <person name="Lim Y.K."/>
        </authorList>
    </citation>
    <scope>NUCLEOTIDE SEQUENCE [LARGE SCALE GENOMIC DNA]</scope>
    <source>
        <strain evidence="2">DSM 23576 \ CCUG 58757</strain>
    </source>
</reference>
<protein>
    <submittedName>
        <fullName evidence="1">Uncharacterized protein</fullName>
    </submittedName>
</protein>
<evidence type="ECO:0000313" key="2">
    <source>
        <dbReference type="Proteomes" id="UP000265562"/>
    </source>
</evidence>
<dbReference type="Proteomes" id="UP000265562">
    <property type="component" value="Chromosome"/>
</dbReference>
<accession>A0A385Q1A6</accession>
<sequence length="114" mass="12986">MVGKYKVITLCGSTRFKDEFIEAQKKLTLEGNIVISVGLFGHCGDTEVWDGMDEGTLSKTKEMLDDMHKRKIDMADEIYVINKDGYIGESTKSEIEYARLNNKAVHYLVDKNFI</sequence>
<proteinExistence type="predicted"/>
<keyword evidence="2" id="KW-1185">Reference proteome</keyword>
<dbReference type="RefSeq" id="WP_111525337.1">
    <property type="nucleotide sequence ID" value="NZ_CP032364.1"/>
</dbReference>
<name>A0A385Q1A6_9FIRM</name>
<dbReference type="EMBL" id="CP032364">
    <property type="protein sequence ID" value="AYB00149.1"/>
    <property type="molecule type" value="Genomic_DNA"/>
</dbReference>
<dbReference type="KEGG" id="lua:D4A81_09485"/>
<gene>
    <name evidence="1" type="ORF">D4A81_09485</name>
</gene>
<evidence type="ECO:0000313" key="1">
    <source>
        <dbReference type="EMBL" id="AYB00149.1"/>
    </source>
</evidence>